<evidence type="ECO:0000259" key="1">
    <source>
        <dbReference type="Pfam" id="PF03781"/>
    </source>
</evidence>
<accession>A0AAI8PAG7</accession>
<keyword evidence="2" id="KW-0808">Transferase</keyword>
<dbReference type="InterPro" id="IPR051043">
    <property type="entry name" value="Sulfatase_Mod_Factor_Kinase"/>
</dbReference>
<evidence type="ECO:0000313" key="2">
    <source>
        <dbReference type="EMBL" id="AXO87599.1"/>
    </source>
</evidence>
<organism evidence="2 3">
    <name type="scientific">Pseudomonas parafulva</name>
    <dbReference type="NCBI Taxonomy" id="157782"/>
    <lineage>
        <taxon>Bacteria</taxon>
        <taxon>Pseudomonadati</taxon>
        <taxon>Pseudomonadota</taxon>
        <taxon>Gammaproteobacteria</taxon>
        <taxon>Pseudomonadales</taxon>
        <taxon>Pseudomonadaceae</taxon>
        <taxon>Pseudomonas</taxon>
    </lineage>
</organism>
<proteinExistence type="predicted"/>
<dbReference type="PANTHER" id="PTHR23150:SF19">
    <property type="entry name" value="FORMYLGLYCINE-GENERATING ENZYME"/>
    <property type="match status" value="1"/>
</dbReference>
<dbReference type="InterPro" id="IPR042095">
    <property type="entry name" value="SUMF_sf"/>
</dbReference>
<dbReference type="PANTHER" id="PTHR23150">
    <property type="entry name" value="SULFATASE MODIFYING FACTOR 1, 2"/>
    <property type="match status" value="1"/>
</dbReference>
<reference evidence="2 3" key="1">
    <citation type="submission" date="2018-08" db="EMBL/GenBank/DDBJ databases">
        <authorList>
            <person name="Lee Y."/>
            <person name="Kakembo D."/>
        </authorList>
    </citation>
    <scope>NUCLEOTIDE SEQUENCE [LARGE SCALE GENOMIC DNA]</scope>
    <source>
        <strain evidence="2 3">JBCS1880</strain>
    </source>
</reference>
<protein>
    <submittedName>
        <fullName evidence="2">Serine/threonine protein kinase</fullName>
    </submittedName>
</protein>
<dbReference type="GO" id="GO:0004674">
    <property type="term" value="F:protein serine/threonine kinase activity"/>
    <property type="evidence" value="ECO:0007669"/>
    <property type="project" value="UniProtKB-KW"/>
</dbReference>
<gene>
    <name evidence="2" type="ORF">DZC75_05995</name>
</gene>
<name>A0AAI8PAG7_9PSED</name>
<dbReference type="AlphaFoldDB" id="A0AAI8PAG7"/>
<evidence type="ECO:0000313" key="3">
    <source>
        <dbReference type="Proteomes" id="UP000258127"/>
    </source>
</evidence>
<sequence>MGLMSFHSPETLRRANPQLSDRELLGLPASFTPNRTLNLSADSFGALVAGGVAHWVDSLESQDCALAYRYTAGQILASVGDPRLNPLAPNMVLVPEATAQIGLACERLPAVMQSLADLNLDPDWIAKETPRHAVDLPAYKIGRYPVTNLEYKAFLLDSQAPRIPTDWFLGRYPLERANHPVSGISVEDAQCYIEWLSAKTGRAFHLPSEAQWEYAAAGPQGLQYPWGEDFLPDHANTAELGVFTTTPVGLFANGASPFGCLDMAGNVEEFVADDYHAYPGGAAIEDDLVTAVGTHRVARGGSYSRFRDLARTTRRHGKFPRDIYVMGFRLAESV</sequence>
<keyword evidence="2" id="KW-0723">Serine/threonine-protein kinase</keyword>
<dbReference type="Gene3D" id="3.90.1580.10">
    <property type="entry name" value="paralog of FGE (formylglycine-generating enzyme)"/>
    <property type="match status" value="1"/>
</dbReference>
<dbReference type="InterPro" id="IPR005532">
    <property type="entry name" value="SUMF_dom"/>
</dbReference>
<dbReference type="InterPro" id="IPR016187">
    <property type="entry name" value="CTDL_fold"/>
</dbReference>
<dbReference type="RefSeq" id="WP_116887785.1">
    <property type="nucleotide sequence ID" value="NZ_CP009747.1"/>
</dbReference>
<dbReference type="SUPFAM" id="SSF56436">
    <property type="entry name" value="C-type lectin-like"/>
    <property type="match status" value="1"/>
</dbReference>
<dbReference type="EMBL" id="CP031641">
    <property type="protein sequence ID" value="AXO87599.1"/>
    <property type="molecule type" value="Genomic_DNA"/>
</dbReference>
<feature type="domain" description="Sulfatase-modifying factor enzyme-like" evidence="1">
    <location>
        <begin position="120"/>
        <end position="331"/>
    </location>
</feature>
<dbReference type="GO" id="GO:0120147">
    <property type="term" value="F:formylglycine-generating oxidase activity"/>
    <property type="evidence" value="ECO:0007669"/>
    <property type="project" value="TreeGrafter"/>
</dbReference>
<keyword evidence="3" id="KW-1185">Reference proteome</keyword>
<keyword evidence="2" id="KW-0418">Kinase</keyword>
<dbReference type="Proteomes" id="UP000258127">
    <property type="component" value="Chromosome"/>
</dbReference>
<dbReference type="Pfam" id="PF03781">
    <property type="entry name" value="FGE-sulfatase"/>
    <property type="match status" value="1"/>
</dbReference>